<dbReference type="PANTHER" id="PTHR42919">
    <property type="entry name" value="N-ALPHA-ACETYLTRANSFERASE"/>
    <property type="match status" value="1"/>
</dbReference>
<accession>A0A1L7WFV0</accession>
<feature type="compositionally biased region" description="Low complexity" evidence="3">
    <location>
        <begin position="255"/>
        <end position="268"/>
    </location>
</feature>
<dbReference type="PROSITE" id="PS51186">
    <property type="entry name" value="GNAT"/>
    <property type="match status" value="1"/>
</dbReference>
<dbReference type="InterPro" id="IPR051556">
    <property type="entry name" value="N-term/lysine_N-AcTrnsfr"/>
</dbReference>
<evidence type="ECO:0000259" key="4">
    <source>
        <dbReference type="PROSITE" id="PS51186"/>
    </source>
</evidence>
<dbReference type="InterPro" id="IPR016181">
    <property type="entry name" value="Acyl_CoA_acyltransferase"/>
</dbReference>
<proteinExistence type="predicted"/>
<dbReference type="SUPFAM" id="SSF55729">
    <property type="entry name" value="Acyl-CoA N-acyltransferases (Nat)"/>
    <property type="match status" value="1"/>
</dbReference>
<protein>
    <recommendedName>
        <fullName evidence="4">N-acetyltransferase domain-containing protein</fullName>
    </recommendedName>
</protein>
<reference evidence="5 6" key="1">
    <citation type="submission" date="2016-03" db="EMBL/GenBank/DDBJ databases">
        <authorList>
            <person name="Ploux O."/>
        </authorList>
    </citation>
    <scope>NUCLEOTIDE SEQUENCE [LARGE SCALE GENOMIC DNA]</scope>
    <source>
        <strain evidence="5 6">UAMH 11012</strain>
    </source>
</reference>
<name>A0A1L7WFV0_9HELO</name>
<dbReference type="EMBL" id="FJOG01000002">
    <property type="protein sequence ID" value="CZR51656.1"/>
    <property type="molecule type" value="Genomic_DNA"/>
</dbReference>
<dbReference type="GO" id="GO:0007064">
    <property type="term" value="P:mitotic sister chromatid cohesion"/>
    <property type="evidence" value="ECO:0007669"/>
    <property type="project" value="TreeGrafter"/>
</dbReference>
<feature type="compositionally biased region" description="Polar residues" evidence="3">
    <location>
        <begin position="53"/>
        <end position="62"/>
    </location>
</feature>
<organism evidence="5 6">
    <name type="scientific">Phialocephala subalpina</name>
    <dbReference type="NCBI Taxonomy" id="576137"/>
    <lineage>
        <taxon>Eukaryota</taxon>
        <taxon>Fungi</taxon>
        <taxon>Dikarya</taxon>
        <taxon>Ascomycota</taxon>
        <taxon>Pezizomycotina</taxon>
        <taxon>Leotiomycetes</taxon>
        <taxon>Helotiales</taxon>
        <taxon>Mollisiaceae</taxon>
        <taxon>Phialocephala</taxon>
        <taxon>Phialocephala fortinii species complex</taxon>
    </lineage>
</organism>
<gene>
    <name evidence="5" type="ORF">PAC_01533</name>
</gene>
<evidence type="ECO:0000256" key="1">
    <source>
        <dbReference type="ARBA" id="ARBA00022679"/>
    </source>
</evidence>
<keyword evidence="1" id="KW-0808">Transferase</keyword>
<keyword evidence="6" id="KW-1185">Reference proteome</keyword>
<dbReference type="AlphaFoldDB" id="A0A1L7WFV0"/>
<dbReference type="Pfam" id="PF00583">
    <property type="entry name" value="Acetyltransf_1"/>
    <property type="match status" value="1"/>
</dbReference>
<feature type="region of interest" description="Disordered" evidence="3">
    <location>
        <begin position="245"/>
        <end position="351"/>
    </location>
</feature>
<dbReference type="Proteomes" id="UP000184330">
    <property type="component" value="Unassembled WGS sequence"/>
</dbReference>
<feature type="region of interest" description="Disordered" evidence="3">
    <location>
        <begin position="1"/>
        <end position="62"/>
    </location>
</feature>
<feature type="compositionally biased region" description="Low complexity" evidence="3">
    <location>
        <begin position="1"/>
        <end position="13"/>
    </location>
</feature>
<dbReference type="OrthoDB" id="47374at2759"/>
<feature type="compositionally biased region" description="Low complexity" evidence="3">
    <location>
        <begin position="321"/>
        <end position="332"/>
    </location>
</feature>
<evidence type="ECO:0000256" key="2">
    <source>
        <dbReference type="ARBA" id="ARBA00023315"/>
    </source>
</evidence>
<evidence type="ECO:0000256" key="3">
    <source>
        <dbReference type="SAM" id="MobiDB-lite"/>
    </source>
</evidence>
<dbReference type="Gene3D" id="3.40.630.30">
    <property type="match status" value="1"/>
</dbReference>
<dbReference type="GO" id="GO:0016747">
    <property type="term" value="F:acyltransferase activity, transferring groups other than amino-acyl groups"/>
    <property type="evidence" value="ECO:0007669"/>
    <property type="project" value="InterPro"/>
</dbReference>
<evidence type="ECO:0000313" key="5">
    <source>
        <dbReference type="EMBL" id="CZR51656.1"/>
    </source>
</evidence>
<dbReference type="GO" id="GO:0031415">
    <property type="term" value="C:NatA complex"/>
    <property type="evidence" value="ECO:0007669"/>
    <property type="project" value="TreeGrafter"/>
</dbReference>
<dbReference type="STRING" id="576137.A0A1L7WFV0"/>
<sequence length="351" mass="38128">MMDANATSNASKASKTRTITSFFQPRQQPSYTAPPGLPVLEPATTPSGPVPTSGISSKASKSNLPSQASISLISKSHVQPLRRINSLLLPINYPDSFYHKILSPDPPTSFSRVISWTDTDTKVIGGIVCRLDPALSPDSTPESPKYIPNSYDIYIQSLAILSPYRGKGLVAAALNVIISAATTQNQVRIESLYAHVWTENEEGLEWYSARGFKPEGAVINGYYRRLKPDTAYLFRRRLTPTDHLQTAAPPTLQHSQSAPTPPISSSSSPAPPSADTRPRPPPSARSFQEQGPEREWNDLPEDVLSNALLKPASQLASKEGSAASSRSSSQSRTVREKKKRVYPAAAFQSTS</sequence>
<feature type="domain" description="N-acetyltransferase" evidence="4">
    <location>
        <begin position="68"/>
        <end position="239"/>
    </location>
</feature>
<dbReference type="PANTHER" id="PTHR42919:SF8">
    <property type="entry name" value="N-ALPHA-ACETYLTRANSFERASE 50"/>
    <property type="match status" value="1"/>
</dbReference>
<keyword evidence="2" id="KW-0012">Acyltransferase</keyword>
<dbReference type="InterPro" id="IPR000182">
    <property type="entry name" value="GNAT_dom"/>
</dbReference>
<evidence type="ECO:0000313" key="6">
    <source>
        <dbReference type="Proteomes" id="UP000184330"/>
    </source>
</evidence>
<feature type="compositionally biased region" description="Polar residues" evidence="3">
    <location>
        <begin position="17"/>
        <end position="31"/>
    </location>
</feature>